<gene>
    <name evidence="3" type="ORF">DM02DRAFT_668060</name>
</gene>
<evidence type="ECO:0000256" key="2">
    <source>
        <dbReference type="SAM" id="MobiDB-lite"/>
    </source>
</evidence>
<feature type="coiled-coil region" evidence="1">
    <location>
        <begin position="120"/>
        <end position="168"/>
    </location>
</feature>
<feature type="region of interest" description="Disordered" evidence="2">
    <location>
        <begin position="1"/>
        <end position="30"/>
    </location>
</feature>
<dbReference type="Proteomes" id="UP000244855">
    <property type="component" value="Unassembled WGS sequence"/>
</dbReference>
<proteinExistence type="predicted"/>
<feature type="coiled-coil region" evidence="1">
    <location>
        <begin position="43"/>
        <end position="84"/>
    </location>
</feature>
<keyword evidence="1" id="KW-0175">Coiled coil</keyword>
<keyword evidence="4" id="KW-1185">Reference proteome</keyword>
<dbReference type="EMBL" id="KZ805312">
    <property type="protein sequence ID" value="PVI05700.1"/>
    <property type="molecule type" value="Genomic_DNA"/>
</dbReference>
<evidence type="ECO:0000256" key="1">
    <source>
        <dbReference type="SAM" id="Coils"/>
    </source>
</evidence>
<evidence type="ECO:0000313" key="3">
    <source>
        <dbReference type="EMBL" id="PVI05700.1"/>
    </source>
</evidence>
<evidence type="ECO:0000313" key="4">
    <source>
        <dbReference type="Proteomes" id="UP000244855"/>
    </source>
</evidence>
<name>A0A2V1E8R1_9PLEO</name>
<sequence>MSLKKPGTKRPANGLSEGSQAEDTPSKRLRMMADEIDRFPTENAKLVAENAKLRAETADLRTKLEAKNQQADRLELKLSRVNGMLAEQELASYKLLDRLRAETQSQDEHEMETIRQQAYSLENKEMIQKLKEELKTLARNVRTMEFDMDDCQRRVEEAEERFAYTEDALEDFDGTIEDMAIRVSAVEDRLHLWDKSGDLRLSRGYLHTRDKENGRNCTSNDKQIIPGHV</sequence>
<dbReference type="SUPFAM" id="SSF57997">
    <property type="entry name" value="Tropomyosin"/>
    <property type="match status" value="1"/>
</dbReference>
<protein>
    <submittedName>
        <fullName evidence="3">Uncharacterized protein</fullName>
    </submittedName>
</protein>
<reference evidence="3 4" key="1">
    <citation type="journal article" date="2018" name="Sci. Rep.">
        <title>Comparative genomics provides insights into the lifestyle and reveals functional heterogeneity of dark septate endophytic fungi.</title>
        <authorList>
            <person name="Knapp D.G."/>
            <person name="Nemeth J.B."/>
            <person name="Barry K."/>
            <person name="Hainaut M."/>
            <person name="Henrissat B."/>
            <person name="Johnson J."/>
            <person name="Kuo A."/>
            <person name="Lim J.H.P."/>
            <person name="Lipzen A."/>
            <person name="Nolan M."/>
            <person name="Ohm R.A."/>
            <person name="Tamas L."/>
            <person name="Grigoriev I.V."/>
            <person name="Spatafora J.W."/>
            <person name="Nagy L.G."/>
            <person name="Kovacs G.M."/>
        </authorList>
    </citation>
    <scope>NUCLEOTIDE SEQUENCE [LARGE SCALE GENOMIC DNA]</scope>
    <source>
        <strain evidence="3 4">DSE2036</strain>
    </source>
</reference>
<dbReference type="Gene3D" id="1.10.287.1490">
    <property type="match status" value="1"/>
</dbReference>
<accession>A0A2V1E8R1</accession>
<dbReference type="AlphaFoldDB" id="A0A2V1E8R1"/>
<organism evidence="3 4">
    <name type="scientific">Periconia macrospinosa</name>
    <dbReference type="NCBI Taxonomy" id="97972"/>
    <lineage>
        <taxon>Eukaryota</taxon>
        <taxon>Fungi</taxon>
        <taxon>Dikarya</taxon>
        <taxon>Ascomycota</taxon>
        <taxon>Pezizomycotina</taxon>
        <taxon>Dothideomycetes</taxon>
        <taxon>Pleosporomycetidae</taxon>
        <taxon>Pleosporales</taxon>
        <taxon>Massarineae</taxon>
        <taxon>Periconiaceae</taxon>
        <taxon>Periconia</taxon>
    </lineage>
</organism>